<dbReference type="Gene3D" id="1.10.443.10">
    <property type="entry name" value="Intergrase catalytic core"/>
    <property type="match status" value="1"/>
</dbReference>
<keyword evidence="3" id="KW-0233">DNA recombination</keyword>
<protein>
    <submittedName>
        <fullName evidence="5">Putative Site-specific recombinase XerD</fullName>
    </submittedName>
</protein>
<dbReference type="InterPro" id="IPR013762">
    <property type="entry name" value="Integrase-like_cat_sf"/>
</dbReference>
<dbReference type="GO" id="GO:0006310">
    <property type="term" value="P:DNA recombination"/>
    <property type="evidence" value="ECO:0007669"/>
    <property type="project" value="UniProtKB-KW"/>
</dbReference>
<accession>A0A212K1X5</accession>
<dbReference type="GO" id="GO:0015074">
    <property type="term" value="P:DNA integration"/>
    <property type="evidence" value="ECO:0007669"/>
    <property type="project" value="InterPro"/>
</dbReference>
<sequence>MDINFFLKDKSKKTSSIRAIVRFKGQRYPIYVGETVIVKYWNTSTHRCRIVREYPDASFINKRLEEWADIIEMVFNEWGMLVPTQLMVKDAINEKIRQKNIDAGGISDKEDEQYLINFAHKYRNECQRKEETKKSYLTTINKLLAFEKKYKVRLRFIDINIDFYNRFMNWMLTSTYKKGDKQVYYTKNYIGGLIKDIKTFTGQAKKQKLHNFSFHEDEDFKTEQENTDSIYLTEEEIVNIYNLKFTEEFLINNGYDARPNNLKSAIKSLNEERDRFLIGCFTALRHSDYSRLENANFKDDLIGIWTLKKDKRVFVPMHHLLKEILERRSNILPKPISGQKHNKQIKEIGKLAGINDEVLLTKTRGGKRVSTVGSKYEFITTHTARRSGATNMYLAGIDIKFIQDLLGHSKVEQTLNYIKVSAEENAKRLMNHTYFKGEEKK</sequence>
<name>A0A212K1X5_9BACT</name>
<reference evidence="5" key="1">
    <citation type="submission" date="2016-04" db="EMBL/GenBank/DDBJ databases">
        <authorList>
            <person name="Evans L.H."/>
            <person name="Alamgir A."/>
            <person name="Owens N."/>
            <person name="Weber N.D."/>
            <person name="Virtaneva K."/>
            <person name="Barbian K."/>
            <person name="Babar A."/>
            <person name="Rosenke K."/>
        </authorList>
    </citation>
    <scope>NUCLEOTIDE SEQUENCE</scope>
    <source>
        <strain evidence="5">86-1</strain>
    </source>
</reference>
<evidence type="ECO:0000256" key="1">
    <source>
        <dbReference type="ARBA" id="ARBA00008857"/>
    </source>
</evidence>
<organism evidence="5">
    <name type="scientific">uncultured Dysgonomonas sp</name>
    <dbReference type="NCBI Taxonomy" id="206096"/>
    <lineage>
        <taxon>Bacteria</taxon>
        <taxon>Pseudomonadati</taxon>
        <taxon>Bacteroidota</taxon>
        <taxon>Bacteroidia</taxon>
        <taxon>Bacteroidales</taxon>
        <taxon>Dysgonomonadaceae</taxon>
        <taxon>Dysgonomonas</taxon>
        <taxon>environmental samples</taxon>
    </lineage>
</organism>
<dbReference type="AlphaFoldDB" id="A0A212K1X5"/>
<dbReference type="EMBL" id="FLUM01000003">
    <property type="protein sequence ID" value="SBW05642.1"/>
    <property type="molecule type" value="Genomic_DNA"/>
</dbReference>
<dbReference type="SUPFAM" id="SSF56349">
    <property type="entry name" value="DNA breaking-rejoining enzymes"/>
    <property type="match status" value="1"/>
</dbReference>
<dbReference type="PANTHER" id="PTHR30349:SF64">
    <property type="entry name" value="PROPHAGE INTEGRASE INTD-RELATED"/>
    <property type="match status" value="1"/>
</dbReference>
<evidence type="ECO:0000256" key="2">
    <source>
        <dbReference type="ARBA" id="ARBA00023125"/>
    </source>
</evidence>
<proteinExistence type="inferred from homology"/>
<dbReference type="PANTHER" id="PTHR30349">
    <property type="entry name" value="PHAGE INTEGRASE-RELATED"/>
    <property type="match status" value="1"/>
</dbReference>
<dbReference type="RefSeq" id="WP_296943580.1">
    <property type="nucleotide sequence ID" value="NZ_LT599032.1"/>
</dbReference>
<dbReference type="InterPro" id="IPR010998">
    <property type="entry name" value="Integrase_recombinase_N"/>
</dbReference>
<dbReference type="InterPro" id="IPR011010">
    <property type="entry name" value="DNA_brk_join_enz"/>
</dbReference>
<feature type="domain" description="Tyr recombinase" evidence="4">
    <location>
        <begin position="249"/>
        <end position="430"/>
    </location>
</feature>
<dbReference type="GO" id="GO:0003677">
    <property type="term" value="F:DNA binding"/>
    <property type="evidence" value="ECO:0007669"/>
    <property type="project" value="UniProtKB-KW"/>
</dbReference>
<dbReference type="Gene3D" id="1.10.150.130">
    <property type="match status" value="1"/>
</dbReference>
<dbReference type="PROSITE" id="PS51898">
    <property type="entry name" value="TYR_RECOMBINASE"/>
    <property type="match status" value="1"/>
</dbReference>
<dbReference type="InterPro" id="IPR002104">
    <property type="entry name" value="Integrase_catalytic"/>
</dbReference>
<comment type="similarity">
    <text evidence="1">Belongs to the 'phage' integrase family.</text>
</comment>
<dbReference type="InterPro" id="IPR050090">
    <property type="entry name" value="Tyrosine_recombinase_XerCD"/>
</dbReference>
<keyword evidence="2" id="KW-0238">DNA-binding</keyword>
<evidence type="ECO:0000313" key="5">
    <source>
        <dbReference type="EMBL" id="SBW05642.1"/>
    </source>
</evidence>
<gene>
    <name evidence="5" type="ORF">KL86DYS1_31164</name>
</gene>
<evidence type="ECO:0000259" key="4">
    <source>
        <dbReference type="PROSITE" id="PS51898"/>
    </source>
</evidence>
<dbReference type="Pfam" id="PF00589">
    <property type="entry name" value="Phage_integrase"/>
    <property type="match status" value="1"/>
</dbReference>
<evidence type="ECO:0000256" key="3">
    <source>
        <dbReference type="ARBA" id="ARBA00023172"/>
    </source>
</evidence>